<dbReference type="InterPro" id="IPR006073">
    <property type="entry name" value="GTP-bd"/>
</dbReference>
<organism evidence="3 4">
    <name type="scientific">Candidatus Methylobacter titanis</name>
    <dbReference type="NCBI Taxonomy" id="3053457"/>
    <lineage>
        <taxon>Bacteria</taxon>
        <taxon>Pseudomonadati</taxon>
        <taxon>Pseudomonadota</taxon>
        <taxon>Gammaproteobacteria</taxon>
        <taxon>Methylococcales</taxon>
        <taxon>Methylococcaceae</taxon>
        <taxon>Methylobacter</taxon>
    </lineage>
</organism>
<feature type="transmembrane region" description="Helical" evidence="1">
    <location>
        <begin position="443"/>
        <end position="462"/>
    </location>
</feature>
<accession>A0AA43Q4R9</accession>
<keyword evidence="1" id="KW-0812">Transmembrane</keyword>
<gene>
    <name evidence="3" type="ORF">PSU93_05285</name>
</gene>
<dbReference type="InterPro" id="IPR005662">
    <property type="entry name" value="GTPase_Era-like"/>
</dbReference>
<sequence length="540" mass="60635">MAYDYSSLVQTTKRWAEQAQAAGWINSDAAQQLNDVDARSPDTLFNHNGSRPLIVAFMGGTGVGKSSLLNRLAGKAIARAGVERPTSREVTLYHHHTIAIRHLPEQLPLAQIKIAEHDDESRKNVIWIDMPDFDSTEQSNKHQVLEWLPHIDVLIYVVSPERYRDEKAWRLLLAEGGRHAWLFVLNQWDRGQTEQYEDFKQQLYKAGFAEPIIFKTACGEGLQADEFAVLESTISSLATEHIIKQLEQRSSRIKKDELRQSLQNTKQILGSASAFQQLPTLWRQQWQRSVLVLQQGFAWPIQQLARHYADHSANLLSNPATARYATSGVKFNLWDDWAEARFDDALDEFVSNADQLGIPVSPLKKQLSALREKAPKIIQAQSELAARHALANPGNVLHRAFLKFMRLCEIILPLAAICWVGYQVFIGYYTSNMTDANYLGVDFAVHSSLLIAITWLTPFFILKKLKPSLEKSALRGLSKGLSNAISMIDGEVLLAIENVGNQHAEQTKQLVGIIELCSVADAGRQPAIDSNSPLARMLID</sequence>
<keyword evidence="1" id="KW-0472">Membrane</keyword>
<dbReference type="InterPro" id="IPR027417">
    <property type="entry name" value="P-loop_NTPase"/>
</dbReference>
<evidence type="ECO:0000259" key="2">
    <source>
        <dbReference type="Pfam" id="PF01926"/>
    </source>
</evidence>
<dbReference type="EMBL" id="JAQSDF010000010">
    <property type="protein sequence ID" value="MDI1230547.1"/>
    <property type="molecule type" value="Genomic_DNA"/>
</dbReference>
<keyword evidence="4" id="KW-1185">Reference proteome</keyword>
<dbReference type="Proteomes" id="UP001160519">
    <property type="component" value="Unassembled WGS sequence"/>
</dbReference>
<keyword evidence="1" id="KW-1133">Transmembrane helix</keyword>
<evidence type="ECO:0000313" key="3">
    <source>
        <dbReference type="EMBL" id="MDI1230547.1"/>
    </source>
</evidence>
<dbReference type="GO" id="GO:0019843">
    <property type="term" value="F:rRNA binding"/>
    <property type="evidence" value="ECO:0007669"/>
    <property type="project" value="TreeGrafter"/>
</dbReference>
<dbReference type="GO" id="GO:0005829">
    <property type="term" value="C:cytosol"/>
    <property type="evidence" value="ECO:0007669"/>
    <property type="project" value="TreeGrafter"/>
</dbReference>
<proteinExistence type="predicted"/>
<evidence type="ECO:0000313" key="4">
    <source>
        <dbReference type="Proteomes" id="UP001160519"/>
    </source>
</evidence>
<dbReference type="GO" id="GO:0005525">
    <property type="term" value="F:GTP binding"/>
    <property type="evidence" value="ECO:0007669"/>
    <property type="project" value="InterPro"/>
</dbReference>
<comment type="caution">
    <text evidence="3">The sequence shown here is derived from an EMBL/GenBank/DDBJ whole genome shotgun (WGS) entry which is preliminary data.</text>
</comment>
<dbReference type="CDD" id="cd00882">
    <property type="entry name" value="Ras_like_GTPase"/>
    <property type="match status" value="1"/>
</dbReference>
<dbReference type="PANTHER" id="PTHR42698:SF1">
    <property type="entry name" value="GTPASE ERA, MITOCHONDRIAL"/>
    <property type="match status" value="1"/>
</dbReference>
<evidence type="ECO:0000256" key="1">
    <source>
        <dbReference type="SAM" id="Phobius"/>
    </source>
</evidence>
<dbReference type="GO" id="GO:0000028">
    <property type="term" value="P:ribosomal small subunit assembly"/>
    <property type="evidence" value="ECO:0007669"/>
    <property type="project" value="TreeGrafter"/>
</dbReference>
<name>A0AA43Q4R9_9GAMM</name>
<dbReference type="SUPFAM" id="SSF52540">
    <property type="entry name" value="P-loop containing nucleoside triphosphate hydrolases"/>
    <property type="match status" value="1"/>
</dbReference>
<dbReference type="Pfam" id="PF01926">
    <property type="entry name" value="MMR_HSR1"/>
    <property type="match status" value="1"/>
</dbReference>
<dbReference type="GO" id="GO:0043024">
    <property type="term" value="F:ribosomal small subunit binding"/>
    <property type="evidence" value="ECO:0007669"/>
    <property type="project" value="TreeGrafter"/>
</dbReference>
<dbReference type="AlphaFoldDB" id="A0AA43Q4R9"/>
<protein>
    <submittedName>
        <fullName evidence="3">50S ribosome-binding GTPase</fullName>
    </submittedName>
</protein>
<feature type="transmembrane region" description="Helical" evidence="1">
    <location>
        <begin position="410"/>
        <end position="431"/>
    </location>
</feature>
<dbReference type="Gene3D" id="3.40.50.300">
    <property type="entry name" value="P-loop containing nucleotide triphosphate hydrolases"/>
    <property type="match status" value="1"/>
</dbReference>
<reference evidence="3" key="1">
    <citation type="submission" date="2023-01" db="EMBL/GenBank/DDBJ databases">
        <title>Biogeochemical cycle of methane in antarctic sediments.</title>
        <authorList>
            <person name="Roldan D.M."/>
            <person name="Menes R.J."/>
        </authorList>
    </citation>
    <scope>NUCLEOTIDE SEQUENCE [LARGE SCALE GENOMIC DNA]</scope>
    <source>
        <strain evidence="3">K-2018 MAG008</strain>
    </source>
</reference>
<feature type="domain" description="G" evidence="2">
    <location>
        <begin position="55"/>
        <end position="168"/>
    </location>
</feature>
<dbReference type="PANTHER" id="PTHR42698">
    <property type="entry name" value="GTPASE ERA"/>
    <property type="match status" value="1"/>
</dbReference>